<gene>
    <name evidence="2" type="ORF">AMTR_s00011p00152150</name>
</gene>
<dbReference type="HOGENOM" id="CLU_2041171_0_0_1"/>
<evidence type="ECO:0000313" key="3">
    <source>
        <dbReference type="Proteomes" id="UP000017836"/>
    </source>
</evidence>
<feature type="region of interest" description="Disordered" evidence="1">
    <location>
        <begin position="50"/>
        <end position="101"/>
    </location>
</feature>
<protein>
    <submittedName>
        <fullName evidence="2">Uncharacterized protein</fullName>
    </submittedName>
</protein>
<accession>W1NGK0</accession>
<keyword evidence="3" id="KW-1185">Reference proteome</keyword>
<dbReference type="Gramene" id="ERM94618">
    <property type="protein sequence ID" value="ERM94618"/>
    <property type="gene ID" value="AMTR_s00011p00152150"/>
</dbReference>
<sequence length="121" mass="12501">MEPSPRVQEVTLRANKGASSRAKDATPLVNNAVCEQGSIDVSARGKLHTNGGIVASSRGNTTCEQGSITTSARGNATNGGITTSRRGNATCEQGASPRAQEVVSRMNGGIIVSTRRNVTCE</sequence>
<name>W1NGK0_AMBTC</name>
<dbReference type="EMBL" id="KI397507">
    <property type="protein sequence ID" value="ERM94618.1"/>
    <property type="molecule type" value="Genomic_DNA"/>
</dbReference>
<evidence type="ECO:0000313" key="2">
    <source>
        <dbReference type="EMBL" id="ERM94618.1"/>
    </source>
</evidence>
<feature type="compositionally biased region" description="Polar residues" evidence="1">
    <location>
        <begin position="57"/>
        <end position="93"/>
    </location>
</feature>
<reference evidence="3" key="1">
    <citation type="journal article" date="2013" name="Science">
        <title>The Amborella genome and the evolution of flowering plants.</title>
        <authorList>
            <consortium name="Amborella Genome Project"/>
        </authorList>
    </citation>
    <scope>NUCLEOTIDE SEQUENCE [LARGE SCALE GENOMIC DNA]</scope>
</reference>
<evidence type="ECO:0000256" key="1">
    <source>
        <dbReference type="SAM" id="MobiDB-lite"/>
    </source>
</evidence>
<proteinExistence type="predicted"/>
<organism evidence="2 3">
    <name type="scientific">Amborella trichopoda</name>
    <dbReference type="NCBI Taxonomy" id="13333"/>
    <lineage>
        <taxon>Eukaryota</taxon>
        <taxon>Viridiplantae</taxon>
        <taxon>Streptophyta</taxon>
        <taxon>Embryophyta</taxon>
        <taxon>Tracheophyta</taxon>
        <taxon>Spermatophyta</taxon>
        <taxon>Magnoliopsida</taxon>
        <taxon>Amborellales</taxon>
        <taxon>Amborellaceae</taxon>
        <taxon>Amborella</taxon>
    </lineage>
</organism>
<dbReference type="AlphaFoldDB" id="W1NGK0"/>
<dbReference type="Proteomes" id="UP000017836">
    <property type="component" value="Unassembled WGS sequence"/>
</dbReference>